<evidence type="ECO:0000313" key="1">
    <source>
        <dbReference type="EMBL" id="CAG4999285.1"/>
    </source>
</evidence>
<accession>A0A916NL68</accession>
<evidence type="ECO:0008006" key="3">
    <source>
        <dbReference type="Google" id="ProtNLM"/>
    </source>
</evidence>
<reference evidence="1" key="1">
    <citation type="submission" date="2021-04" db="EMBL/GenBank/DDBJ databases">
        <authorList>
            <person name="Rodrigo-Torres L."/>
            <person name="Arahal R. D."/>
            <person name="Lucena T."/>
        </authorList>
    </citation>
    <scope>NUCLEOTIDE SEQUENCE</scope>
    <source>
        <strain evidence="1">CECT 9275</strain>
    </source>
</reference>
<dbReference type="Pfam" id="PF08002">
    <property type="entry name" value="DUF1697"/>
    <property type="match status" value="1"/>
</dbReference>
<dbReference type="Gene3D" id="3.30.70.1280">
    <property type="entry name" value="SP0830-like domains"/>
    <property type="match status" value="1"/>
</dbReference>
<dbReference type="RefSeq" id="WP_215238854.1">
    <property type="nucleotide sequence ID" value="NZ_CAJRAF010000002.1"/>
</dbReference>
<evidence type="ECO:0000313" key="2">
    <source>
        <dbReference type="Proteomes" id="UP000680038"/>
    </source>
</evidence>
<dbReference type="EMBL" id="CAJRAF010000002">
    <property type="protein sequence ID" value="CAG4999285.1"/>
    <property type="molecule type" value="Genomic_DNA"/>
</dbReference>
<dbReference type="PANTHER" id="PTHR36439">
    <property type="entry name" value="BLL4334 PROTEIN"/>
    <property type="match status" value="1"/>
</dbReference>
<proteinExistence type="predicted"/>
<comment type="caution">
    <text evidence="1">The sequence shown here is derived from an EMBL/GenBank/DDBJ whole genome shotgun (WGS) entry which is preliminary data.</text>
</comment>
<name>A0A916NL68_9BACT</name>
<dbReference type="PIRSF" id="PIRSF008502">
    <property type="entry name" value="UCP008502"/>
    <property type="match status" value="1"/>
</dbReference>
<gene>
    <name evidence="1" type="ORF">DYBT9275_02194</name>
</gene>
<organism evidence="1 2">
    <name type="scientific">Dyadobacter helix</name>
    <dbReference type="NCBI Taxonomy" id="2822344"/>
    <lineage>
        <taxon>Bacteria</taxon>
        <taxon>Pseudomonadati</taxon>
        <taxon>Bacteroidota</taxon>
        <taxon>Cytophagia</taxon>
        <taxon>Cytophagales</taxon>
        <taxon>Spirosomataceae</taxon>
        <taxon>Dyadobacter</taxon>
    </lineage>
</organism>
<keyword evidence="2" id="KW-1185">Reference proteome</keyword>
<sequence length="185" mass="20976">MKNNTATTYIALLRGINVSGKNMIKMPALAGAFEELSFAHVRTYVQSGNVIFEAAAEKEETLQQRIQEQISRDFKADVPVLVLRADSLVHLRNGNPFLEDERTDLSKLHITFLSHEPDAEMISKIETDKYLPDTFVIQKQCIYLYCPGGYGKTKLTNNFFESKLKQIATTRNWNTVNKLIEMAAS</sequence>
<dbReference type="PANTHER" id="PTHR36439:SF1">
    <property type="entry name" value="DUF1697 DOMAIN-CONTAINING PROTEIN"/>
    <property type="match status" value="1"/>
</dbReference>
<dbReference type="InterPro" id="IPR012545">
    <property type="entry name" value="DUF1697"/>
</dbReference>
<dbReference type="Proteomes" id="UP000680038">
    <property type="component" value="Unassembled WGS sequence"/>
</dbReference>
<dbReference type="AlphaFoldDB" id="A0A916NL68"/>
<protein>
    <recommendedName>
        <fullName evidence="3">DUF1697 domain-containing protein</fullName>
    </recommendedName>
</protein>
<dbReference type="Gene3D" id="3.30.70.1260">
    <property type="entry name" value="bacterial protein sp0830 like"/>
    <property type="match status" value="1"/>
</dbReference>
<dbReference type="SUPFAM" id="SSF160379">
    <property type="entry name" value="SP0830-like"/>
    <property type="match status" value="1"/>
</dbReference>